<protein>
    <recommendedName>
        <fullName evidence="1">Endonuclease/exonuclease/phosphatase domain-containing protein</fullName>
    </recommendedName>
</protein>
<evidence type="ECO:0000313" key="2">
    <source>
        <dbReference type="EMBL" id="KAF4358427.1"/>
    </source>
</evidence>
<name>A0A7J6EJ11_CANSA</name>
<dbReference type="PANTHER" id="PTHR33710:SF71">
    <property type="entry name" value="ENDONUCLEASE_EXONUCLEASE_PHOSPHATASE DOMAIN-CONTAINING PROTEIN"/>
    <property type="match status" value="1"/>
</dbReference>
<organism evidence="2 3">
    <name type="scientific">Cannabis sativa</name>
    <name type="common">Hemp</name>
    <name type="synonym">Marijuana</name>
    <dbReference type="NCBI Taxonomy" id="3483"/>
    <lineage>
        <taxon>Eukaryota</taxon>
        <taxon>Viridiplantae</taxon>
        <taxon>Streptophyta</taxon>
        <taxon>Embryophyta</taxon>
        <taxon>Tracheophyta</taxon>
        <taxon>Spermatophyta</taxon>
        <taxon>Magnoliopsida</taxon>
        <taxon>eudicotyledons</taxon>
        <taxon>Gunneridae</taxon>
        <taxon>Pentapetalae</taxon>
        <taxon>rosids</taxon>
        <taxon>fabids</taxon>
        <taxon>Rosales</taxon>
        <taxon>Cannabaceae</taxon>
        <taxon>Cannabis</taxon>
    </lineage>
</organism>
<dbReference type="Proteomes" id="UP000525078">
    <property type="component" value="Unassembled WGS sequence"/>
</dbReference>
<reference evidence="2 3" key="1">
    <citation type="journal article" date="2020" name="bioRxiv">
        <title>Sequence and annotation of 42 cannabis genomes reveals extensive copy number variation in cannabinoid synthesis and pathogen resistance genes.</title>
        <authorList>
            <person name="Mckernan K.J."/>
            <person name="Helbert Y."/>
            <person name="Kane L.T."/>
            <person name="Ebling H."/>
            <person name="Zhang L."/>
            <person name="Liu B."/>
            <person name="Eaton Z."/>
            <person name="Mclaughlin S."/>
            <person name="Kingan S."/>
            <person name="Baybayan P."/>
            <person name="Concepcion G."/>
            <person name="Jordan M."/>
            <person name="Riva A."/>
            <person name="Barbazuk W."/>
            <person name="Harkins T."/>
        </authorList>
    </citation>
    <scope>NUCLEOTIDE SEQUENCE [LARGE SCALE GENOMIC DNA]</scope>
    <source>
        <strain evidence="3">cv. Jamaican Lion 4</strain>
        <tissue evidence="2">Leaf</tissue>
    </source>
</reference>
<dbReference type="GO" id="GO:0003824">
    <property type="term" value="F:catalytic activity"/>
    <property type="evidence" value="ECO:0007669"/>
    <property type="project" value="InterPro"/>
</dbReference>
<dbReference type="SUPFAM" id="SSF56219">
    <property type="entry name" value="DNase I-like"/>
    <property type="match status" value="1"/>
</dbReference>
<evidence type="ECO:0000313" key="3">
    <source>
        <dbReference type="Proteomes" id="UP000525078"/>
    </source>
</evidence>
<dbReference type="InterPro" id="IPR005135">
    <property type="entry name" value="Endo/exonuclease/phosphatase"/>
</dbReference>
<feature type="domain" description="Endonuclease/exonuclease/phosphatase" evidence="1">
    <location>
        <begin position="19"/>
        <end position="143"/>
    </location>
</feature>
<dbReference type="PANTHER" id="PTHR33710">
    <property type="entry name" value="BNAC02G09200D PROTEIN"/>
    <property type="match status" value="1"/>
</dbReference>
<accession>A0A7J6EJ11</accession>
<dbReference type="Gene3D" id="3.60.10.10">
    <property type="entry name" value="Endonuclease/exonuclease/phosphatase"/>
    <property type="match status" value="1"/>
</dbReference>
<sequence length="161" mass="18428">MDVNKIIVQFGRDRFSPNWISCFTYAPPWREYRLAFWNDVGEFIGALSNPWLVMGDLNSVLFANEKIGGKAITRAEGEGLRNFIFNHGAIDLIGVGALFTWTYGQDADKLIRERLDRVIVSPDWITQFKKAGVKNLAIRQSDHAPIILDTRMERESFFAPF</sequence>
<comment type="caution">
    <text evidence="2">The sequence shown here is derived from an EMBL/GenBank/DDBJ whole genome shotgun (WGS) entry which is preliminary data.</text>
</comment>
<gene>
    <name evidence="2" type="ORF">F8388_018291</name>
</gene>
<dbReference type="InterPro" id="IPR036691">
    <property type="entry name" value="Endo/exonu/phosph_ase_sf"/>
</dbReference>
<dbReference type="AlphaFoldDB" id="A0A7J6EJ11"/>
<proteinExistence type="predicted"/>
<evidence type="ECO:0000259" key="1">
    <source>
        <dbReference type="Pfam" id="PF03372"/>
    </source>
</evidence>
<dbReference type="EMBL" id="JAATIP010000226">
    <property type="protein sequence ID" value="KAF4358427.1"/>
    <property type="molecule type" value="Genomic_DNA"/>
</dbReference>
<dbReference type="Pfam" id="PF03372">
    <property type="entry name" value="Exo_endo_phos"/>
    <property type="match status" value="1"/>
</dbReference>